<feature type="compositionally biased region" description="Low complexity" evidence="1">
    <location>
        <begin position="367"/>
        <end position="391"/>
    </location>
</feature>
<proteinExistence type="predicted"/>
<protein>
    <recommendedName>
        <fullName evidence="3">DUF7159 domain-containing protein</fullName>
    </recommendedName>
</protein>
<evidence type="ECO:0000256" key="2">
    <source>
        <dbReference type="SAM" id="Phobius"/>
    </source>
</evidence>
<dbReference type="PRINTS" id="PR01217">
    <property type="entry name" value="PRICHEXTENSN"/>
</dbReference>
<reference evidence="4 5" key="1">
    <citation type="submission" date="2020-12" db="EMBL/GenBank/DDBJ databases">
        <title>Complete genome sequence of Mycobacterium heckeshornense JCM 15655T, closely related to a pathogenic non-tuberculous mycobacterial species Mycobacterium xenopi.</title>
        <authorList>
            <person name="Yoshida M."/>
            <person name="Fukano H."/>
            <person name="Asakura T."/>
            <person name="Suzuki M."/>
            <person name="Hoshino Y."/>
        </authorList>
    </citation>
    <scope>NUCLEOTIDE SEQUENCE [LARGE SCALE GENOMIC DNA]</scope>
    <source>
        <strain evidence="4 5">JCM 15655</strain>
    </source>
</reference>
<dbReference type="InterPro" id="IPR055583">
    <property type="entry name" value="DUF7159"/>
</dbReference>
<dbReference type="RefSeq" id="WP_372507405.1">
    <property type="nucleotide sequence ID" value="NZ_AP024237.1"/>
</dbReference>
<evidence type="ECO:0000313" key="5">
    <source>
        <dbReference type="Proteomes" id="UP000595446"/>
    </source>
</evidence>
<feature type="transmembrane region" description="Helical" evidence="2">
    <location>
        <begin position="286"/>
        <end position="309"/>
    </location>
</feature>
<feature type="domain" description="DUF7159" evidence="3">
    <location>
        <begin position="2"/>
        <end position="231"/>
    </location>
</feature>
<dbReference type="EMBL" id="AP024237">
    <property type="protein sequence ID" value="BCO36183.1"/>
    <property type="molecule type" value="Genomic_DNA"/>
</dbReference>
<name>A0A7R7JI38_9MYCO</name>
<keyword evidence="2" id="KW-0472">Membrane</keyword>
<feature type="compositionally biased region" description="Gly residues" evidence="1">
    <location>
        <begin position="479"/>
        <end position="508"/>
    </location>
</feature>
<dbReference type="Pfam" id="PF23717">
    <property type="entry name" value="DUF7159"/>
    <property type="match status" value="1"/>
</dbReference>
<accession>A0A7R7JI38</accession>
<feature type="compositionally biased region" description="Low complexity" evidence="1">
    <location>
        <begin position="336"/>
        <end position="347"/>
    </location>
</feature>
<keyword evidence="5" id="KW-1185">Reference proteome</keyword>
<evidence type="ECO:0000313" key="4">
    <source>
        <dbReference type="EMBL" id="BCO36183.1"/>
    </source>
</evidence>
<evidence type="ECO:0000259" key="3">
    <source>
        <dbReference type="Pfam" id="PF23717"/>
    </source>
</evidence>
<sequence length="541" mass="53781">MDIVLGVSMAPTTVRLVLVEGENADGATVDEDGFEVAAAEDWPSFGAPERVIAAILGTRESAAEGDYRLASTGVTWTDPVEAAILRDALAAHKVENVMLVSAFLAAAALAQSVGSAVGYAHTGLLFLEPETATLAIVDSADGSIVDVRRRTVHSADPVIELTDLVAQLDALESPPDGVFVVGAGVDITSIKPCLDSATTLPVTVPEEPDTALARGAALASAHAPLFVSSTAAVAYSQVPDWTTAEVVDPSAAGADPTDAGADPAEDLPYTYDQAGLRADEPGRKPLLVALGVMTVFFVGVSALVISLGLRARPAVSQQPRVGAGLIFPVKEAPAAAPKAPKPESQAPPMAPPNIVRQPVPEAPQPAPDAVAPAAPAPGQHPGAPAPEAAVPAPVPAVPQPVPVPVAATPPPAAPAPPPVVRAPVPAGPPPAAPPPAPVQVAPLPIPLPAPAIPILPPIFNPPAHNPPLQPGGGDHDRGGWPGGGWPPGRGWHPGGDRGGSGWLPGGGIGGNHGGLGGIGAGGHGGGFGGGFGGFGGRHGGR</sequence>
<keyword evidence="2" id="KW-1133">Transmembrane helix</keyword>
<gene>
    <name evidence="4" type="ORF">MHEC_26160</name>
</gene>
<feature type="region of interest" description="Disordered" evidence="1">
    <location>
        <begin position="336"/>
        <end position="391"/>
    </location>
</feature>
<keyword evidence="2" id="KW-0812">Transmembrane</keyword>
<dbReference type="Proteomes" id="UP000595446">
    <property type="component" value="Chromosome"/>
</dbReference>
<organism evidence="4 5">
    <name type="scientific">Mycobacterium heckeshornense</name>
    <dbReference type="NCBI Taxonomy" id="110505"/>
    <lineage>
        <taxon>Bacteria</taxon>
        <taxon>Bacillati</taxon>
        <taxon>Actinomycetota</taxon>
        <taxon>Actinomycetes</taxon>
        <taxon>Mycobacteriales</taxon>
        <taxon>Mycobacteriaceae</taxon>
        <taxon>Mycobacterium</taxon>
    </lineage>
</organism>
<feature type="region of interest" description="Disordered" evidence="1">
    <location>
        <begin position="465"/>
        <end position="508"/>
    </location>
</feature>
<evidence type="ECO:0000256" key="1">
    <source>
        <dbReference type="SAM" id="MobiDB-lite"/>
    </source>
</evidence>
<dbReference type="AlphaFoldDB" id="A0A7R7JI38"/>